<dbReference type="InterPro" id="IPR015240">
    <property type="entry name" value="tRNA_sdUridine_synth_fam1_C"/>
</dbReference>
<dbReference type="Gene3D" id="2.30.130.10">
    <property type="entry name" value="PUA domain"/>
    <property type="match status" value="1"/>
</dbReference>
<evidence type="ECO:0000256" key="4">
    <source>
        <dbReference type="ARBA" id="ARBA00023235"/>
    </source>
</evidence>
<dbReference type="EC" id="5.4.99.25" evidence="5"/>
<keyword evidence="4 5" id="KW-0413">Isomerase</keyword>
<dbReference type="InterPro" id="IPR020103">
    <property type="entry name" value="PsdUridine_synth_cat_dom_sf"/>
</dbReference>
<feature type="domain" description="Pseudouridine synthase II N-terminal" evidence="6">
    <location>
        <begin position="24"/>
        <end position="174"/>
    </location>
</feature>
<dbReference type="Pfam" id="PF01509">
    <property type="entry name" value="TruB_N"/>
    <property type="match status" value="1"/>
</dbReference>
<dbReference type="InterPro" id="IPR014780">
    <property type="entry name" value="tRNA_psdUridine_synth_TruB"/>
</dbReference>
<evidence type="ECO:0000313" key="9">
    <source>
        <dbReference type="EMBL" id="MBH8574274.1"/>
    </source>
</evidence>
<dbReference type="Proteomes" id="UP000662314">
    <property type="component" value="Unassembled WGS sequence"/>
</dbReference>
<evidence type="ECO:0000259" key="7">
    <source>
        <dbReference type="Pfam" id="PF09157"/>
    </source>
</evidence>
<reference evidence="9 10" key="1">
    <citation type="journal article" date="2021" name="Int. J. Syst. Evol. Microbiol.">
        <title>Amazonocrinis nigriterrae gen. nov., sp. nov., Atlanticothrix silvestris gen. nov., sp. nov. and Dendronalium phyllosphericum gen. nov., sp. nov., nostocacean cyanobacteria from Brazilian environments.</title>
        <authorList>
            <person name="Alvarenga D.O."/>
            <person name="Andreote A.P.D."/>
            <person name="Branco L.H.Z."/>
            <person name="Delbaje E."/>
            <person name="Cruz R.B."/>
            <person name="Varani A.M."/>
            <person name="Fiore M.F."/>
        </authorList>
    </citation>
    <scope>NUCLEOTIDE SEQUENCE [LARGE SCALE GENOMIC DNA]</scope>
    <source>
        <strain evidence="9 10">CENA369</strain>
    </source>
</reference>
<dbReference type="RefSeq" id="WP_214433091.1">
    <property type="nucleotide sequence ID" value="NZ_CAWPUQ010000300.1"/>
</dbReference>
<keyword evidence="10" id="KW-1185">Reference proteome</keyword>
<dbReference type="PANTHER" id="PTHR13767:SF2">
    <property type="entry name" value="PSEUDOURIDYLATE SYNTHASE TRUB1"/>
    <property type="match status" value="1"/>
</dbReference>
<dbReference type="Pfam" id="PF16198">
    <property type="entry name" value="TruB_C_2"/>
    <property type="match status" value="1"/>
</dbReference>
<dbReference type="InterPro" id="IPR002501">
    <property type="entry name" value="PsdUridine_synth_N"/>
</dbReference>
<comment type="catalytic activity">
    <reaction evidence="1 5">
        <text>uridine(55) in tRNA = pseudouridine(55) in tRNA</text>
        <dbReference type="Rhea" id="RHEA:42532"/>
        <dbReference type="Rhea" id="RHEA-COMP:10101"/>
        <dbReference type="Rhea" id="RHEA-COMP:10102"/>
        <dbReference type="ChEBI" id="CHEBI:65314"/>
        <dbReference type="ChEBI" id="CHEBI:65315"/>
        <dbReference type="EC" id="5.4.99.25"/>
    </reaction>
</comment>
<gene>
    <name evidence="5 9" type="primary">truB</name>
    <name evidence="9" type="ORF">I8752_14855</name>
</gene>
<feature type="domain" description="tRNA pseudouridine synthase II TruB subfamily 1 C-terminal" evidence="7">
    <location>
        <begin position="235"/>
        <end position="287"/>
    </location>
</feature>
<dbReference type="GO" id="GO:0031119">
    <property type="term" value="P:tRNA pseudouridine synthesis"/>
    <property type="evidence" value="ECO:0007669"/>
    <property type="project" value="UniProtKB-UniRule"/>
</dbReference>
<dbReference type="InterPro" id="IPR015947">
    <property type="entry name" value="PUA-like_sf"/>
</dbReference>
<evidence type="ECO:0000256" key="5">
    <source>
        <dbReference type="HAMAP-Rule" id="MF_01080"/>
    </source>
</evidence>
<protein>
    <recommendedName>
        <fullName evidence="5">tRNA pseudouridine synthase B</fullName>
        <ecNumber evidence="5">5.4.99.25</ecNumber>
    </recommendedName>
    <alternativeName>
        <fullName evidence="5">tRNA pseudouridine(55) synthase</fullName>
        <shortName evidence="5">Psi55 synthase</shortName>
    </alternativeName>
    <alternativeName>
        <fullName evidence="5">tRNA pseudouridylate synthase</fullName>
    </alternativeName>
    <alternativeName>
        <fullName evidence="5">tRNA-uridine isomerase</fullName>
    </alternativeName>
</protein>
<comment type="caution">
    <text evidence="9">The sequence shown here is derived from an EMBL/GenBank/DDBJ whole genome shotgun (WGS) entry which is preliminary data.</text>
</comment>
<dbReference type="SUPFAM" id="SSF55120">
    <property type="entry name" value="Pseudouridine synthase"/>
    <property type="match status" value="1"/>
</dbReference>
<dbReference type="PANTHER" id="PTHR13767">
    <property type="entry name" value="TRNA-PSEUDOURIDINE SYNTHASE"/>
    <property type="match status" value="1"/>
</dbReference>
<sequence>MFQGFLNLNKPFGWTSHDCVARVRKLLRLKRVGHAGTLDPAATGVLPIALGKATRLLQYLPGEKAYKATVQLGVRTTTDDLQGEIIASVPCAGLNLADVKTALAKFTGKIEQIPPIYSAIQVEGKRLYDLARQGETVEVPARTVEVFHIEILDWREGDFPELDVAIACGAGTYIRAIARDLGAVLQTGGTLAALTRTQSSGFHLANSLTLNDLEKQLEAGTFQPTTPDAALQHLPSIKLPTISAQKWCQGQRISVTSGVSGMMRVYEDTRFLGIGQSQDEILIPQMVFEPIS</sequence>
<organism evidence="9 10">
    <name type="scientific">Dendronalium phyllosphericum CENA369</name>
    <dbReference type="NCBI Taxonomy" id="1725256"/>
    <lineage>
        <taxon>Bacteria</taxon>
        <taxon>Bacillati</taxon>
        <taxon>Cyanobacteriota</taxon>
        <taxon>Cyanophyceae</taxon>
        <taxon>Nostocales</taxon>
        <taxon>Nostocaceae</taxon>
        <taxon>Dendronalium</taxon>
        <taxon>Dendronalium phyllosphericum</taxon>
    </lineage>
</organism>
<dbReference type="CDD" id="cd21152">
    <property type="entry name" value="PUA_TruB_bacterial"/>
    <property type="match status" value="1"/>
</dbReference>
<comment type="similarity">
    <text evidence="2 5">Belongs to the pseudouridine synthase TruB family. Type 1 subfamily.</text>
</comment>
<keyword evidence="3 5" id="KW-0819">tRNA processing</keyword>
<dbReference type="NCBIfam" id="TIGR00431">
    <property type="entry name" value="TruB"/>
    <property type="match status" value="1"/>
</dbReference>
<evidence type="ECO:0000256" key="1">
    <source>
        <dbReference type="ARBA" id="ARBA00000385"/>
    </source>
</evidence>
<dbReference type="Gene3D" id="3.30.2350.10">
    <property type="entry name" value="Pseudouridine synthase"/>
    <property type="match status" value="1"/>
</dbReference>
<dbReference type="HAMAP" id="MF_01080">
    <property type="entry name" value="TruB_bact"/>
    <property type="match status" value="1"/>
</dbReference>
<dbReference type="GO" id="GO:0003723">
    <property type="term" value="F:RNA binding"/>
    <property type="evidence" value="ECO:0007669"/>
    <property type="project" value="InterPro"/>
</dbReference>
<evidence type="ECO:0000256" key="3">
    <source>
        <dbReference type="ARBA" id="ARBA00022694"/>
    </source>
</evidence>
<dbReference type="GO" id="GO:1990481">
    <property type="term" value="P:mRNA pseudouridine synthesis"/>
    <property type="evidence" value="ECO:0007669"/>
    <property type="project" value="TreeGrafter"/>
</dbReference>
<dbReference type="Pfam" id="PF09157">
    <property type="entry name" value="TruB-C_2"/>
    <property type="match status" value="1"/>
</dbReference>
<evidence type="ECO:0000259" key="6">
    <source>
        <dbReference type="Pfam" id="PF01509"/>
    </source>
</evidence>
<accession>A0A8J7I1E8</accession>
<dbReference type="CDD" id="cd02573">
    <property type="entry name" value="PseudoU_synth_EcTruB"/>
    <property type="match status" value="1"/>
</dbReference>
<dbReference type="EMBL" id="JAECZA010000064">
    <property type="protein sequence ID" value="MBH8574274.1"/>
    <property type="molecule type" value="Genomic_DNA"/>
</dbReference>
<evidence type="ECO:0000313" key="10">
    <source>
        <dbReference type="Proteomes" id="UP000662314"/>
    </source>
</evidence>
<dbReference type="AlphaFoldDB" id="A0A8J7I1E8"/>
<feature type="active site" description="Nucleophile" evidence="5">
    <location>
        <position position="39"/>
    </location>
</feature>
<name>A0A8J7I1E8_9NOST</name>
<evidence type="ECO:0000259" key="8">
    <source>
        <dbReference type="Pfam" id="PF16198"/>
    </source>
</evidence>
<feature type="domain" description="tRNA pseudouridylate synthase B C-terminal" evidence="8">
    <location>
        <begin position="175"/>
        <end position="217"/>
    </location>
</feature>
<comment type="function">
    <text evidence="5">Responsible for synthesis of pseudouridine from uracil-55 in the psi GC loop of transfer RNAs.</text>
</comment>
<proteinExistence type="inferred from homology"/>
<evidence type="ECO:0000256" key="2">
    <source>
        <dbReference type="ARBA" id="ARBA00005642"/>
    </source>
</evidence>
<dbReference type="SUPFAM" id="SSF88697">
    <property type="entry name" value="PUA domain-like"/>
    <property type="match status" value="1"/>
</dbReference>
<dbReference type="InterPro" id="IPR036974">
    <property type="entry name" value="PUA_sf"/>
</dbReference>
<dbReference type="InterPro" id="IPR032819">
    <property type="entry name" value="TruB_C"/>
</dbReference>
<dbReference type="GO" id="GO:0160148">
    <property type="term" value="F:tRNA pseudouridine(55) synthase activity"/>
    <property type="evidence" value="ECO:0007669"/>
    <property type="project" value="UniProtKB-EC"/>
</dbReference>